<keyword evidence="2" id="KW-1003">Cell membrane</keyword>
<gene>
    <name evidence="8" type="ORF">FHU41_001168</name>
</gene>
<dbReference type="GO" id="GO:0005886">
    <property type="term" value="C:plasma membrane"/>
    <property type="evidence" value="ECO:0007669"/>
    <property type="project" value="UniProtKB-SubCell"/>
</dbReference>
<evidence type="ECO:0000259" key="7">
    <source>
        <dbReference type="Pfam" id="PF13396"/>
    </source>
</evidence>
<dbReference type="InterPro" id="IPR027379">
    <property type="entry name" value="CLS_N"/>
</dbReference>
<evidence type="ECO:0000313" key="8">
    <source>
        <dbReference type="EMBL" id="NYE94947.1"/>
    </source>
</evidence>
<evidence type="ECO:0000313" key="9">
    <source>
        <dbReference type="Proteomes" id="UP000521748"/>
    </source>
</evidence>
<keyword evidence="9" id="KW-1185">Reference proteome</keyword>
<keyword evidence="5 6" id="KW-0472">Membrane</keyword>
<evidence type="ECO:0000256" key="3">
    <source>
        <dbReference type="ARBA" id="ARBA00022692"/>
    </source>
</evidence>
<reference evidence="8 9" key="1">
    <citation type="submission" date="2020-07" db="EMBL/GenBank/DDBJ databases">
        <title>Sequencing the genomes of 1000 actinobacteria strains.</title>
        <authorList>
            <person name="Klenk H.-P."/>
        </authorList>
    </citation>
    <scope>NUCLEOTIDE SEQUENCE [LARGE SCALE GENOMIC DNA]</scope>
    <source>
        <strain evidence="8 9">DSM 102047</strain>
    </source>
</reference>
<dbReference type="EMBL" id="JACBYQ010000001">
    <property type="protein sequence ID" value="NYE94947.1"/>
    <property type="molecule type" value="Genomic_DNA"/>
</dbReference>
<keyword evidence="4 6" id="KW-1133">Transmembrane helix</keyword>
<evidence type="ECO:0000256" key="6">
    <source>
        <dbReference type="SAM" id="Phobius"/>
    </source>
</evidence>
<dbReference type="Pfam" id="PF13396">
    <property type="entry name" value="PLDc_N"/>
    <property type="match status" value="1"/>
</dbReference>
<protein>
    <submittedName>
        <fullName evidence="8">Cytochrome bd-type quinol oxidase subunit 1</fullName>
    </submittedName>
</protein>
<feature type="transmembrane region" description="Helical" evidence="6">
    <location>
        <begin position="12"/>
        <end position="32"/>
    </location>
</feature>
<feature type="domain" description="Cardiolipin synthase N-terminal" evidence="7">
    <location>
        <begin position="25"/>
        <end position="64"/>
    </location>
</feature>
<sequence>MEEANPIVPGFFDLGLVVLGILFLALVIWALVSIFRSTESSAGKLLWALVVLALPLLGSAAWLIGRYLQRRQATVDG</sequence>
<name>A0A7Y9LST2_9MICC</name>
<evidence type="ECO:0000256" key="5">
    <source>
        <dbReference type="ARBA" id="ARBA00023136"/>
    </source>
</evidence>
<feature type="transmembrane region" description="Helical" evidence="6">
    <location>
        <begin position="44"/>
        <end position="64"/>
    </location>
</feature>
<dbReference type="Proteomes" id="UP000521748">
    <property type="component" value="Unassembled WGS sequence"/>
</dbReference>
<comment type="caution">
    <text evidence="8">The sequence shown here is derived from an EMBL/GenBank/DDBJ whole genome shotgun (WGS) entry which is preliminary data.</text>
</comment>
<comment type="subcellular location">
    <subcellularLocation>
        <location evidence="1">Cell membrane</location>
        <topology evidence="1">Multi-pass membrane protein</topology>
    </subcellularLocation>
</comment>
<dbReference type="AlphaFoldDB" id="A0A7Y9LST2"/>
<keyword evidence="3 6" id="KW-0812">Transmembrane</keyword>
<dbReference type="RefSeq" id="WP_179388654.1">
    <property type="nucleotide sequence ID" value="NZ_JACBYQ010000001.1"/>
</dbReference>
<accession>A0A7Y9LST2</accession>
<evidence type="ECO:0000256" key="4">
    <source>
        <dbReference type="ARBA" id="ARBA00022989"/>
    </source>
</evidence>
<evidence type="ECO:0000256" key="2">
    <source>
        <dbReference type="ARBA" id="ARBA00022475"/>
    </source>
</evidence>
<organism evidence="8 9">
    <name type="scientific">Psychromicrobium silvestre</name>
    <dbReference type="NCBI Taxonomy" id="1645614"/>
    <lineage>
        <taxon>Bacteria</taxon>
        <taxon>Bacillati</taxon>
        <taxon>Actinomycetota</taxon>
        <taxon>Actinomycetes</taxon>
        <taxon>Micrococcales</taxon>
        <taxon>Micrococcaceae</taxon>
        <taxon>Psychromicrobium</taxon>
    </lineage>
</organism>
<proteinExistence type="predicted"/>
<evidence type="ECO:0000256" key="1">
    <source>
        <dbReference type="ARBA" id="ARBA00004651"/>
    </source>
</evidence>